<feature type="transmembrane region" description="Helical" evidence="8">
    <location>
        <begin position="865"/>
        <end position="884"/>
    </location>
</feature>
<dbReference type="InterPro" id="IPR004763">
    <property type="entry name" value="CusA-like"/>
</dbReference>
<feature type="transmembrane region" description="Helical" evidence="8">
    <location>
        <begin position="996"/>
        <end position="1021"/>
    </location>
</feature>
<dbReference type="NCBIfam" id="TIGR00914">
    <property type="entry name" value="2A0601"/>
    <property type="match status" value="1"/>
</dbReference>
<evidence type="ECO:0000256" key="6">
    <source>
        <dbReference type="ARBA" id="ARBA00022989"/>
    </source>
</evidence>
<comment type="subcellular location">
    <subcellularLocation>
        <location evidence="1">Cell membrane</location>
        <topology evidence="1">Multi-pass membrane protein</topology>
    </subcellularLocation>
</comment>
<dbReference type="Gene3D" id="3.30.70.1440">
    <property type="entry name" value="Multidrug efflux transporter AcrB pore domain"/>
    <property type="match status" value="1"/>
</dbReference>
<keyword evidence="3" id="KW-0813">Transport</keyword>
<evidence type="ECO:0000313" key="10">
    <source>
        <dbReference type="Proteomes" id="UP000621455"/>
    </source>
</evidence>
<keyword evidence="5 8" id="KW-0812">Transmembrane</keyword>
<comment type="similarity">
    <text evidence="2">Belongs to the resistance-nodulation-cell division (RND) (TC 2.A.6) family.</text>
</comment>
<dbReference type="SUPFAM" id="SSF82866">
    <property type="entry name" value="Multidrug efflux transporter AcrB transmembrane domain"/>
    <property type="match status" value="2"/>
</dbReference>
<dbReference type="Gene3D" id="3.30.70.1430">
    <property type="entry name" value="Multidrug efflux transporter AcrB pore domain"/>
    <property type="match status" value="2"/>
</dbReference>
<dbReference type="EMBL" id="WHJG01000030">
    <property type="protein sequence ID" value="NHZ82276.1"/>
    <property type="molecule type" value="Genomic_DNA"/>
</dbReference>
<dbReference type="PRINTS" id="PR00702">
    <property type="entry name" value="ACRIFLAVINRP"/>
</dbReference>
<dbReference type="Gene3D" id="1.20.1640.10">
    <property type="entry name" value="Multidrug efflux transporter AcrB transmembrane domain"/>
    <property type="match status" value="2"/>
</dbReference>
<feature type="transmembrane region" description="Helical" evidence="8">
    <location>
        <begin position="891"/>
        <end position="910"/>
    </location>
</feature>
<dbReference type="InterPro" id="IPR001036">
    <property type="entry name" value="Acrflvin-R"/>
</dbReference>
<evidence type="ECO:0000256" key="1">
    <source>
        <dbReference type="ARBA" id="ARBA00004651"/>
    </source>
</evidence>
<evidence type="ECO:0000256" key="5">
    <source>
        <dbReference type="ARBA" id="ARBA00022692"/>
    </source>
</evidence>
<dbReference type="SUPFAM" id="SSF82693">
    <property type="entry name" value="Multidrug efflux transporter AcrB pore domain, PN1, PN2, PC1 and PC2 subdomains"/>
    <property type="match status" value="3"/>
</dbReference>
<feature type="transmembrane region" description="Helical" evidence="8">
    <location>
        <begin position="389"/>
        <end position="409"/>
    </location>
</feature>
<dbReference type="SUPFAM" id="SSF82714">
    <property type="entry name" value="Multidrug efflux transporter AcrB TolC docking domain, DN and DC subdomains"/>
    <property type="match status" value="2"/>
</dbReference>
<feature type="transmembrane region" description="Helical" evidence="8">
    <location>
        <begin position="965"/>
        <end position="984"/>
    </location>
</feature>
<evidence type="ECO:0000256" key="4">
    <source>
        <dbReference type="ARBA" id="ARBA00022475"/>
    </source>
</evidence>
<dbReference type="Gene3D" id="3.30.2090.10">
    <property type="entry name" value="Multidrug efflux transporter AcrB TolC docking domain, DN and DC subdomains"/>
    <property type="match status" value="2"/>
</dbReference>
<evidence type="ECO:0000256" key="8">
    <source>
        <dbReference type="SAM" id="Phobius"/>
    </source>
</evidence>
<accession>A0ABX0NA24</accession>
<feature type="transmembrane region" description="Helical" evidence="8">
    <location>
        <begin position="445"/>
        <end position="463"/>
    </location>
</feature>
<protein>
    <submittedName>
        <fullName evidence="9">CusA/CzcA family heavy metal efflux RND transporter</fullName>
    </submittedName>
</protein>
<gene>
    <name evidence="9" type="ORF">F2P44_23785</name>
</gene>
<dbReference type="Gene3D" id="3.30.70.1320">
    <property type="entry name" value="Multidrug efflux transporter AcrB pore domain like"/>
    <property type="match status" value="1"/>
</dbReference>
<feature type="transmembrane region" description="Helical" evidence="8">
    <location>
        <begin position="536"/>
        <end position="559"/>
    </location>
</feature>
<dbReference type="Proteomes" id="UP000621455">
    <property type="component" value="Unassembled WGS sequence"/>
</dbReference>
<keyword evidence="10" id="KW-1185">Reference proteome</keyword>
<evidence type="ECO:0000256" key="7">
    <source>
        <dbReference type="ARBA" id="ARBA00023136"/>
    </source>
</evidence>
<dbReference type="RefSeq" id="WP_167090122.1">
    <property type="nucleotide sequence ID" value="NZ_WHJG01000030.1"/>
</dbReference>
<feature type="transmembrane region" description="Helical" evidence="8">
    <location>
        <begin position="363"/>
        <end position="383"/>
    </location>
</feature>
<dbReference type="Pfam" id="PF00873">
    <property type="entry name" value="ACR_tran"/>
    <property type="match status" value="1"/>
</dbReference>
<evidence type="ECO:0000313" key="9">
    <source>
        <dbReference type="EMBL" id="NHZ82276.1"/>
    </source>
</evidence>
<keyword evidence="7 8" id="KW-0472">Membrane</keyword>
<keyword evidence="6 8" id="KW-1133">Transmembrane helix</keyword>
<reference evidence="9 10" key="1">
    <citation type="submission" date="2019-10" db="EMBL/GenBank/DDBJ databases">
        <title>Taxonomy of Antarctic Massilia spp.: description of Massilia rubra sp. nov., Massilia aquatica sp. nov., Massilia mucilaginosa sp. nov., Massilia frigida sp. nov. isolated from streams, lakes and regoliths.</title>
        <authorList>
            <person name="Holochova P."/>
            <person name="Sedlacek I."/>
            <person name="Kralova S."/>
            <person name="Maslanova I."/>
            <person name="Busse H.-J."/>
            <person name="Stankova E."/>
            <person name="Vrbovska V."/>
            <person name="Kovarovic V."/>
            <person name="Bartak M."/>
            <person name="Svec P."/>
            <person name="Pantucek R."/>
        </authorList>
    </citation>
    <scope>NUCLEOTIDE SEQUENCE [LARGE SCALE GENOMIC DNA]</scope>
    <source>
        <strain evidence="9 10">CCM 8695</strain>
    </source>
</reference>
<proteinExistence type="inferred from homology"/>
<evidence type="ECO:0000256" key="2">
    <source>
        <dbReference type="ARBA" id="ARBA00010942"/>
    </source>
</evidence>
<comment type="caution">
    <text evidence="9">The sequence shown here is derived from an EMBL/GenBank/DDBJ whole genome shotgun (WGS) entry which is preliminary data.</text>
</comment>
<feature type="transmembrane region" description="Helical" evidence="8">
    <location>
        <begin position="336"/>
        <end position="356"/>
    </location>
</feature>
<feature type="transmembrane region" description="Helical" evidence="8">
    <location>
        <begin position="475"/>
        <end position="500"/>
    </location>
</feature>
<dbReference type="InterPro" id="IPR027463">
    <property type="entry name" value="AcrB_DN_DC_subdom"/>
</dbReference>
<keyword evidence="4" id="KW-1003">Cell membrane</keyword>
<dbReference type="PANTHER" id="PTHR32063:SF4">
    <property type="entry name" value="SLR6043 PROTEIN"/>
    <property type="match status" value="1"/>
</dbReference>
<sequence length="1049" mass="111573">MISKIIEWSLKNRLFVLLAGLILLVWGGWQTTRMPVDVFPDLTAPAVTIVTEAHGMAPTEVEAQVTFPVETAMNGASGVRRVRSVSDVGISIVTVEFDWGTDIYLARQIVAEKLQLARSALPPDIPPPVMAPVASVMGEIMFVALTSDHHPGTELKTTADWVLRKRILAVPGVAEVIPIGGDTKQFQVIVQPDKLAAYGITLADVTAALRASNQNASAGFYTESAQEYLIQGLGRIRGEEDIADTAVAMRNGQPVLVRHLASVKIGAAPKRGTGSFSGKPAVILGIQKQPGANTLELTRRLDVVFADMQAALPKGMTINSRVFRQADFISTSVENLMAALRDGAILVVLIVFGFLLSARATAITLIALPLSLVVATLSMKAMGATINTMTLGGLAIALGALVDDAIIVVENIVRRLRENNLLAPAARLAPPRVVLDATREIQGSIVFATLIIMLVFLPLFFLTGVEGRLMVPLGYAYVVALAASLGVALTVTPVLALWLLPTAKIVTSDQEPRFLHSLKQGYGQLLSSILLRWKSVAVVSGALLAAALVALAFTGRAFLPDFNEGSLTVSAVTLPGTALDESDRLARRVEQILMSQPEVTATARRTGRAELDPHDQGINASEIDVSLSMKDRSKDALLAALRKEFATLPGMNVVIGQPISHRIDHMLSGTRANIAVKIFGADLYELRKAGDQIKAVAETVPGAVDVSVEQQIDIPFVNIRFKRDALARAGMSVQSVAEAIETAFSGQVVSRILDGQTSFDLAVRYDPAVSASLEAINATLITTPSGARLPLSALADIRKDRGPNLIGRENVQRKIVVMANVSGRDLAGVVDEMRRRVQAEVKLPVGYHVEYGGQFESAEGASRTLLVLGSAVLVGIFLLLFMAFRSTRDALLVMVNLPLAMIGGVVGVYVTGGVLSVAAIIGFITLFGIATRNGVMMISHIRHLIDTGVVTEPIAAIRRGAEERLVPILMTALAAGLALVPLALSAGKPGSEIQAPMAVVILFGLLTSTALNMFVVPALYLRFGSHRATAGNKQLPDSGQPGEQSYVGK</sequence>
<dbReference type="PANTHER" id="PTHR32063">
    <property type="match status" value="1"/>
</dbReference>
<name>A0ABX0NA24_9BURK</name>
<evidence type="ECO:0000256" key="3">
    <source>
        <dbReference type="ARBA" id="ARBA00022448"/>
    </source>
</evidence>
<feature type="transmembrane region" description="Helical" evidence="8">
    <location>
        <begin position="916"/>
        <end position="935"/>
    </location>
</feature>
<organism evidence="9 10">
    <name type="scientific">Massilia frigida</name>
    <dbReference type="NCBI Taxonomy" id="2609281"/>
    <lineage>
        <taxon>Bacteria</taxon>
        <taxon>Pseudomonadati</taxon>
        <taxon>Pseudomonadota</taxon>
        <taxon>Betaproteobacteria</taxon>
        <taxon>Burkholderiales</taxon>
        <taxon>Oxalobacteraceae</taxon>
        <taxon>Telluria group</taxon>
        <taxon>Massilia</taxon>
    </lineage>
</organism>